<dbReference type="AlphaFoldDB" id="A0A134CJS3"/>
<dbReference type="PRINTS" id="PR00039">
    <property type="entry name" value="HTHLYSR"/>
</dbReference>
<accession>A0A2J8B8I4</accession>
<evidence type="ECO:0000256" key="3">
    <source>
        <dbReference type="ARBA" id="ARBA00023125"/>
    </source>
</evidence>
<evidence type="ECO:0000313" key="7">
    <source>
        <dbReference type="EMBL" id="PNH21084.1"/>
    </source>
</evidence>
<dbReference type="GO" id="GO:0032993">
    <property type="term" value="C:protein-DNA complex"/>
    <property type="evidence" value="ECO:0007669"/>
    <property type="project" value="TreeGrafter"/>
</dbReference>
<sequence length="317" mass="35996">MTLQQLKYLSELLYHPSISSAAQALSISQPSLSAAIKDLEKEFQIKLITRTHNGISFTTEGREFLYFAQTILRQATNLQHHFHGPVDYPLPYEVSLAYQYHPLFLTAITDVLLTANSHPLYTLNILQKPPSEIIRAVTLEKLQVGLLYLPSPILQKRREHWIKQGLHIFILGELSPYVYLKPYHPLSIYPCLTIGQLRTFSQVSFATSPDDTLTNALKTYLFSDSKKNISVTDAAMLWRIIKNTTAFTIGPGTLYSNIAENSLQSIKLTDPNFHFTLFAVTHASYPATLEISTLFHTLKKRITIKYAYDSRDSSSEK</sequence>
<dbReference type="PROSITE" id="PS50931">
    <property type="entry name" value="HTH_LYSR"/>
    <property type="match status" value="1"/>
</dbReference>
<dbReference type="PANTHER" id="PTHR30346:SF0">
    <property type="entry name" value="HCA OPERON TRANSCRIPTIONAL ACTIVATOR HCAR"/>
    <property type="match status" value="1"/>
</dbReference>
<dbReference type="STRING" id="1588748.HMPREF3182_00486"/>
<evidence type="ECO:0000313" key="6">
    <source>
        <dbReference type="EMBL" id="KXB92369.1"/>
    </source>
</evidence>
<evidence type="ECO:0000256" key="2">
    <source>
        <dbReference type="ARBA" id="ARBA00023015"/>
    </source>
</evidence>
<evidence type="ECO:0000313" key="9">
    <source>
        <dbReference type="Proteomes" id="UP000242958"/>
    </source>
</evidence>
<comment type="similarity">
    <text evidence="1">Belongs to the LysR transcriptional regulatory family.</text>
</comment>
<dbReference type="PANTHER" id="PTHR30346">
    <property type="entry name" value="TRANSCRIPTIONAL DUAL REGULATOR HCAR-RELATED"/>
    <property type="match status" value="1"/>
</dbReference>
<dbReference type="SUPFAM" id="SSF53850">
    <property type="entry name" value="Periplasmic binding protein-like II"/>
    <property type="match status" value="1"/>
</dbReference>
<keyword evidence="8" id="KW-1185">Reference proteome</keyword>
<dbReference type="InterPro" id="IPR000847">
    <property type="entry name" value="LysR_HTH_N"/>
</dbReference>
<dbReference type="Pfam" id="PF00126">
    <property type="entry name" value="HTH_1"/>
    <property type="match status" value="1"/>
</dbReference>
<dbReference type="EMBL" id="LSDT01000014">
    <property type="protein sequence ID" value="KXB92369.1"/>
    <property type="molecule type" value="Genomic_DNA"/>
</dbReference>
<reference evidence="7 9" key="3">
    <citation type="submission" date="2017-05" db="EMBL/GenBank/DDBJ databases">
        <authorList>
            <person name="Song R."/>
            <person name="Chenine A.L."/>
            <person name="Ruprecht R.M."/>
        </authorList>
    </citation>
    <scope>NUCLEOTIDE SEQUENCE [LARGE SCALE GENOMIC DNA]</scope>
    <source>
        <strain evidence="7 9">KA00229</strain>
    </source>
</reference>
<feature type="domain" description="HTH lysR-type" evidence="5">
    <location>
        <begin position="1"/>
        <end position="58"/>
    </location>
</feature>
<accession>A0A134CJS3</accession>
<evidence type="ECO:0000256" key="1">
    <source>
        <dbReference type="ARBA" id="ARBA00009437"/>
    </source>
</evidence>
<dbReference type="PATRIC" id="fig|1588748.3.peg.469"/>
<organism evidence="6 8">
    <name type="scientific">Megasphaera hutchinsoni</name>
    <dbReference type="NCBI Taxonomy" id="1588748"/>
    <lineage>
        <taxon>Bacteria</taxon>
        <taxon>Bacillati</taxon>
        <taxon>Bacillota</taxon>
        <taxon>Negativicutes</taxon>
        <taxon>Veillonellales</taxon>
        <taxon>Veillonellaceae</taxon>
        <taxon>Megasphaera</taxon>
    </lineage>
</organism>
<dbReference type="InterPro" id="IPR036388">
    <property type="entry name" value="WH-like_DNA-bd_sf"/>
</dbReference>
<dbReference type="Proteomes" id="UP000070160">
    <property type="component" value="Unassembled WGS sequence"/>
</dbReference>
<dbReference type="GO" id="GO:0003700">
    <property type="term" value="F:DNA-binding transcription factor activity"/>
    <property type="evidence" value="ECO:0007669"/>
    <property type="project" value="InterPro"/>
</dbReference>
<keyword evidence="3" id="KW-0238">DNA-binding</keyword>
<evidence type="ECO:0000256" key="4">
    <source>
        <dbReference type="ARBA" id="ARBA00023163"/>
    </source>
</evidence>
<reference evidence="6" key="1">
    <citation type="submission" date="2016-01" db="EMBL/GenBank/DDBJ databases">
        <authorList>
            <person name="Oliw E.H."/>
        </authorList>
    </citation>
    <scope>NUCLEOTIDE SEQUENCE [LARGE SCALE GENOMIC DNA]</scope>
    <source>
        <strain evidence="6">KA00182</strain>
    </source>
</reference>
<dbReference type="Gene3D" id="1.10.10.10">
    <property type="entry name" value="Winged helix-like DNA-binding domain superfamily/Winged helix DNA-binding domain"/>
    <property type="match status" value="1"/>
</dbReference>
<dbReference type="SUPFAM" id="SSF46785">
    <property type="entry name" value="Winged helix' DNA-binding domain"/>
    <property type="match status" value="1"/>
</dbReference>
<gene>
    <name evidence="7" type="ORF">CAL30_06570</name>
    <name evidence="6" type="ORF">HMPREF3182_00486</name>
</gene>
<evidence type="ECO:0000259" key="5">
    <source>
        <dbReference type="PROSITE" id="PS50931"/>
    </source>
</evidence>
<dbReference type="EMBL" id="NFMF01000010">
    <property type="protein sequence ID" value="PNH21084.1"/>
    <property type="molecule type" value="Genomic_DNA"/>
</dbReference>
<keyword evidence="4" id="KW-0804">Transcription</keyword>
<dbReference type="GO" id="GO:0003677">
    <property type="term" value="F:DNA binding"/>
    <property type="evidence" value="ECO:0007669"/>
    <property type="project" value="UniProtKB-KW"/>
</dbReference>
<reference evidence="8" key="2">
    <citation type="submission" date="2016-01" db="EMBL/GenBank/DDBJ databases">
        <authorList>
            <person name="Mitreva M."/>
            <person name="Pepin K.H."/>
            <person name="Mihindukulasuriya K.A."/>
            <person name="Fulton R."/>
            <person name="Fronick C."/>
            <person name="O'Laughlin M."/>
            <person name="Miner T."/>
            <person name="Herter B."/>
            <person name="Rosa B.A."/>
            <person name="Cordes M."/>
            <person name="Tomlinson C."/>
            <person name="Wollam A."/>
            <person name="Palsikar V.B."/>
            <person name="Mardis E.R."/>
            <person name="Wilson R.K."/>
        </authorList>
    </citation>
    <scope>NUCLEOTIDE SEQUENCE [LARGE SCALE GENOMIC DNA]</scope>
    <source>
        <strain evidence="8">KA00182</strain>
    </source>
</reference>
<evidence type="ECO:0000313" key="8">
    <source>
        <dbReference type="Proteomes" id="UP000070160"/>
    </source>
</evidence>
<dbReference type="RefSeq" id="WP_007392450.1">
    <property type="nucleotide sequence ID" value="NZ_KQ960933.1"/>
</dbReference>
<dbReference type="InterPro" id="IPR036390">
    <property type="entry name" value="WH_DNA-bd_sf"/>
</dbReference>
<keyword evidence="2" id="KW-0805">Transcription regulation</keyword>
<name>A0A134CJS3_9FIRM</name>
<protein>
    <submittedName>
        <fullName evidence="7">LysR family transcriptional regulator</fullName>
    </submittedName>
    <submittedName>
        <fullName evidence="6">Transcriptional regulator, LysR family</fullName>
    </submittedName>
</protein>
<comment type="caution">
    <text evidence="6">The sequence shown here is derived from an EMBL/GenBank/DDBJ whole genome shotgun (WGS) entry which is preliminary data.</text>
</comment>
<proteinExistence type="inferred from homology"/>
<dbReference type="Gene3D" id="3.40.190.290">
    <property type="match status" value="1"/>
</dbReference>
<dbReference type="FunFam" id="1.10.10.10:FF:000001">
    <property type="entry name" value="LysR family transcriptional regulator"/>
    <property type="match status" value="1"/>
</dbReference>
<dbReference type="Proteomes" id="UP000242958">
    <property type="component" value="Unassembled WGS sequence"/>
</dbReference>